<dbReference type="VEuPathDB" id="FungiDB:DFL_007301"/>
<proteinExistence type="predicted"/>
<dbReference type="Proteomes" id="UP000283090">
    <property type="component" value="Unassembled WGS sequence"/>
</dbReference>
<organism evidence="2 3">
    <name type="scientific">Arthrobotrys flagrans</name>
    <name type="common">Nematode-trapping fungus</name>
    <name type="synonym">Trichothecium flagrans</name>
    <dbReference type="NCBI Taxonomy" id="97331"/>
    <lineage>
        <taxon>Eukaryota</taxon>
        <taxon>Fungi</taxon>
        <taxon>Dikarya</taxon>
        <taxon>Ascomycota</taxon>
        <taxon>Pezizomycotina</taxon>
        <taxon>Orbiliomycetes</taxon>
        <taxon>Orbiliales</taxon>
        <taxon>Orbiliaceae</taxon>
        <taxon>Arthrobotrys</taxon>
    </lineage>
</organism>
<dbReference type="InterPro" id="IPR038883">
    <property type="entry name" value="AN11006-like"/>
</dbReference>
<dbReference type="OrthoDB" id="2951834at2759"/>
<dbReference type="AlphaFoldDB" id="A0A436ZVB3"/>
<dbReference type="GeneID" id="93589612"/>
<name>A0A436ZVB3_ARTFL</name>
<dbReference type="RefSeq" id="XP_067488435.1">
    <property type="nucleotide sequence ID" value="XM_067636863.1"/>
</dbReference>
<dbReference type="EMBL" id="SAEB01000009">
    <property type="protein sequence ID" value="RVD82891.1"/>
    <property type="molecule type" value="Genomic_DNA"/>
</dbReference>
<evidence type="ECO:0000256" key="1">
    <source>
        <dbReference type="SAM" id="SignalP"/>
    </source>
</evidence>
<reference evidence="2 3" key="1">
    <citation type="submission" date="2019-01" db="EMBL/GenBank/DDBJ databases">
        <title>Intercellular communication is required for trap formation in the nematode-trapping fungus Duddingtonia flagrans.</title>
        <authorList>
            <person name="Youssar L."/>
            <person name="Wernet V."/>
            <person name="Hensel N."/>
            <person name="Hildebrandt H.-G."/>
            <person name="Fischer R."/>
        </authorList>
    </citation>
    <scope>NUCLEOTIDE SEQUENCE [LARGE SCALE GENOMIC DNA]</scope>
    <source>
        <strain evidence="2 3">CBS H-5679</strain>
    </source>
</reference>
<gene>
    <name evidence="2" type="ORF">DFL_007301</name>
</gene>
<keyword evidence="3" id="KW-1185">Reference proteome</keyword>
<accession>A0A436ZVB3</accession>
<dbReference type="PANTHER" id="PTHR42085">
    <property type="entry name" value="F-BOX DOMAIN-CONTAINING PROTEIN"/>
    <property type="match status" value="1"/>
</dbReference>
<sequence>MAELLTLPTEIRLIILETLLVSPYVLAETGNPEVWPYAKSDDLATQDELRPLFPKILRTCKKLYSEGIPLLYSKNRFCIHAPTTADDNTTHFDGLGQTQRFLRGIGTSNAGLIRRLTIGGGGMLQTAQLQEVFVLANGLNELVVVSLGPRCKAPYSYMLQYYLNVEAALKGSSTGLTETSSAIPNGFVPEGFNIVHLKFHRKGARSNDELEVRLGETISYFREKVREQEREWKKQGWNLPIMVEPTNGVLAYV</sequence>
<evidence type="ECO:0000313" key="3">
    <source>
        <dbReference type="Proteomes" id="UP000283090"/>
    </source>
</evidence>
<feature type="chain" id="PRO_5018974134" description="F-box domain-containing protein" evidence="1">
    <location>
        <begin position="28"/>
        <end position="253"/>
    </location>
</feature>
<evidence type="ECO:0008006" key="4">
    <source>
        <dbReference type="Google" id="ProtNLM"/>
    </source>
</evidence>
<protein>
    <recommendedName>
        <fullName evidence="4">F-box domain-containing protein</fullName>
    </recommendedName>
</protein>
<comment type="caution">
    <text evidence="2">The sequence shown here is derived from an EMBL/GenBank/DDBJ whole genome shotgun (WGS) entry which is preliminary data.</text>
</comment>
<evidence type="ECO:0000313" key="2">
    <source>
        <dbReference type="EMBL" id="RVD82891.1"/>
    </source>
</evidence>
<feature type="signal peptide" evidence="1">
    <location>
        <begin position="1"/>
        <end position="27"/>
    </location>
</feature>
<keyword evidence="1" id="KW-0732">Signal</keyword>
<dbReference type="PANTHER" id="PTHR42085:SF2">
    <property type="entry name" value="F-BOX DOMAIN-CONTAINING PROTEIN"/>
    <property type="match status" value="1"/>
</dbReference>